<comment type="caution">
    <text evidence="2">The sequence shown here is derived from an EMBL/GenBank/DDBJ whole genome shotgun (WGS) entry which is preliminary data.</text>
</comment>
<dbReference type="AlphaFoldDB" id="A0A0W1RIE5"/>
<keyword evidence="3" id="KW-1185">Reference proteome</keyword>
<evidence type="ECO:0000313" key="2">
    <source>
        <dbReference type="EMBL" id="KTG13342.1"/>
    </source>
</evidence>
<gene>
    <name evidence="2" type="ORF">AUR66_19540</name>
</gene>
<evidence type="ECO:0000313" key="3">
    <source>
        <dbReference type="Proteomes" id="UP000053157"/>
    </source>
</evidence>
<dbReference type="EMBL" id="LOPV01000601">
    <property type="protein sequence ID" value="KTG13342.1"/>
    <property type="molecule type" value="Genomic_DNA"/>
</dbReference>
<dbReference type="Proteomes" id="UP000053157">
    <property type="component" value="Unassembled WGS sequence"/>
</dbReference>
<sequence>MLIVGSVPVDFAVAVPMMGVLTLATVFLFAILRTDLRLTRLESYALLLGYILFILWVVAETIGVTNLIKGV</sequence>
<feature type="transmembrane region" description="Helical" evidence="1">
    <location>
        <begin position="44"/>
        <end position="68"/>
    </location>
</feature>
<proteinExistence type="predicted"/>
<evidence type="ECO:0000256" key="1">
    <source>
        <dbReference type="SAM" id="Phobius"/>
    </source>
</evidence>
<protein>
    <recommendedName>
        <fullName evidence="4">Sodium/calcium exchanger membrane region domain-containing protein</fullName>
    </recommendedName>
</protein>
<name>A0A0W1RIE5_9EURY</name>
<accession>A0A0W1RIE5</accession>
<reference evidence="2 3" key="1">
    <citation type="submission" date="2015-12" db="EMBL/GenBank/DDBJ databases">
        <title>Haloferax profundi sp. nov. isolated from the Discovery deep brine-seawater interface in the Red Sea.</title>
        <authorList>
            <person name="Zhang G."/>
            <person name="Stingl U."/>
            <person name="Rashid M."/>
        </authorList>
    </citation>
    <scope>NUCLEOTIDE SEQUENCE [LARGE SCALE GENOMIC DNA]</scope>
    <source>
        <strain evidence="2 3">SB29</strain>
    </source>
</reference>
<organism evidence="2 3">
    <name type="scientific">Haloferax profundi</name>
    <dbReference type="NCBI Taxonomy" id="1544718"/>
    <lineage>
        <taxon>Archaea</taxon>
        <taxon>Methanobacteriati</taxon>
        <taxon>Methanobacteriota</taxon>
        <taxon>Stenosarchaea group</taxon>
        <taxon>Halobacteria</taxon>
        <taxon>Halobacteriales</taxon>
        <taxon>Haloferacaceae</taxon>
        <taxon>Haloferax</taxon>
    </lineage>
</organism>
<keyword evidence="1" id="KW-0812">Transmembrane</keyword>
<feature type="transmembrane region" description="Helical" evidence="1">
    <location>
        <begin position="12"/>
        <end position="32"/>
    </location>
</feature>
<evidence type="ECO:0008006" key="4">
    <source>
        <dbReference type="Google" id="ProtNLM"/>
    </source>
</evidence>
<keyword evidence="1" id="KW-0472">Membrane</keyword>
<keyword evidence="1" id="KW-1133">Transmembrane helix</keyword>